<accession>A0A3M6V615</accession>
<organism evidence="2 3">
    <name type="scientific">Pocillopora damicornis</name>
    <name type="common">Cauliflower coral</name>
    <name type="synonym">Millepora damicornis</name>
    <dbReference type="NCBI Taxonomy" id="46731"/>
    <lineage>
        <taxon>Eukaryota</taxon>
        <taxon>Metazoa</taxon>
        <taxon>Cnidaria</taxon>
        <taxon>Anthozoa</taxon>
        <taxon>Hexacorallia</taxon>
        <taxon>Scleractinia</taxon>
        <taxon>Astrocoeniina</taxon>
        <taxon>Pocilloporidae</taxon>
        <taxon>Pocillopora</taxon>
    </lineage>
</organism>
<evidence type="ECO:0000259" key="1">
    <source>
        <dbReference type="PROSITE" id="PS50835"/>
    </source>
</evidence>
<feature type="domain" description="Ig-like" evidence="1">
    <location>
        <begin position="9"/>
        <end position="105"/>
    </location>
</feature>
<gene>
    <name evidence="2" type="ORF">pdam_00018081</name>
</gene>
<dbReference type="Proteomes" id="UP000275408">
    <property type="component" value="Unassembled WGS sequence"/>
</dbReference>
<protein>
    <recommendedName>
        <fullName evidence="1">Ig-like domain-containing protein</fullName>
    </recommendedName>
</protein>
<evidence type="ECO:0000313" key="3">
    <source>
        <dbReference type="Proteomes" id="UP000275408"/>
    </source>
</evidence>
<dbReference type="Pfam" id="PF07679">
    <property type="entry name" value="I-set"/>
    <property type="match status" value="1"/>
</dbReference>
<dbReference type="InterPro" id="IPR013098">
    <property type="entry name" value="Ig_I-set"/>
</dbReference>
<dbReference type="AlphaFoldDB" id="A0A3M6V615"/>
<dbReference type="SUPFAM" id="SSF48726">
    <property type="entry name" value="Immunoglobulin"/>
    <property type="match status" value="1"/>
</dbReference>
<comment type="caution">
    <text evidence="2">The sequence shown here is derived from an EMBL/GenBank/DDBJ whole genome shotgun (WGS) entry which is preliminary data.</text>
</comment>
<dbReference type="InterPro" id="IPR007110">
    <property type="entry name" value="Ig-like_dom"/>
</dbReference>
<dbReference type="OrthoDB" id="4062651at2759"/>
<sequence length="121" mass="13985">MLFVVFLVPEIVEDPKNQTVHADLHAIFNCAARGHLMPSITWMKNDDALVVHSNLRTKVAKIFLDDKQIHSKLVVKGIKREDNRKYYCFAINSGEEEPSKPVFLSTKDLSETRVLYFLSWH</sequence>
<proteinExistence type="predicted"/>
<keyword evidence="3" id="KW-1185">Reference proteome</keyword>
<evidence type="ECO:0000313" key="2">
    <source>
        <dbReference type="EMBL" id="RMX61335.1"/>
    </source>
</evidence>
<name>A0A3M6V615_POCDA</name>
<dbReference type="InterPro" id="IPR013783">
    <property type="entry name" value="Ig-like_fold"/>
</dbReference>
<dbReference type="InterPro" id="IPR036179">
    <property type="entry name" value="Ig-like_dom_sf"/>
</dbReference>
<dbReference type="PROSITE" id="PS50835">
    <property type="entry name" value="IG_LIKE"/>
    <property type="match status" value="1"/>
</dbReference>
<dbReference type="Gene3D" id="2.60.40.10">
    <property type="entry name" value="Immunoglobulins"/>
    <property type="match status" value="1"/>
</dbReference>
<dbReference type="EMBL" id="RCHS01000050">
    <property type="protein sequence ID" value="RMX61335.1"/>
    <property type="molecule type" value="Genomic_DNA"/>
</dbReference>
<reference evidence="2 3" key="1">
    <citation type="journal article" date="2018" name="Sci. Rep.">
        <title>Comparative analysis of the Pocillopora damicornis genome highlights role of immune system in coral evolution.</title>
        <authorList>
            <person name="Cunning R."/>
            <person name="Bay R.A."/>
            <person name="Gillette P."/>
            <person name="Baker A.C."/>
            <person name="Traylor-Knowles N."/>
        </authorList>
    </citation>
    <scope>NUCLEOTIDE SEQUENCE [LARGE SCALE GENOMIC DNA]</scope>
    <source>
        <strain evidence="2">RSMAS</strain>
        <tissue evidence="2">Whole animal</tissue>
    </source>
</reference>